<accession>A0A6C0FCS9</accession>
<organism evidence="2">
    <name type="scientific">viral metagenome</name>
    <dbReference type="NCBI Taxonomy" id="1070528"/>
    <lineage>
        <taxon>unclassified sequences</taxon>
        <taxon>metagenomes</taxon>
        <taxon>organismal metagenomes</taxon>
    </lineage>
</organism>
<feature type="region of interest" description="Disordered" evidence="1">
    <location>
        <begin position="154"/>
        <end position="192"/>
    </location>
</feature>
<feature type="region of interest" description="Disordered" evidence="1">
    <location>
        <begin position="1"/>
        <end position="59"/>
    </location>
</feature>
<evidence type="ECO:0000313" key="2">
    <source>
        <dbReference type="EMBL" id="QHT38824.1"/>
    </source>
</evidence>
<evidence type="ECO:0000256" key="1">
    <source>
        <dbReference type="SAM" id="MobiDB-lite"/>
    </source>
</evidence>
<proteinExistence type="predicted"/>
<dbReference type="EMBL" id="MN738835">
    <property type="protein sequence ID" value="QHT38824.1"/>
    <property type="molecule type" value="Genomic_DNA"/>
</dbReference>
<name>A0A6C0FCS9_9ZZZZ</name>
<sequence>MTEHKLPEENSTDVSGSVTSDISSDLSNTKTSRQQVITEVQRLRRKLHTPPPPESISPSCIKKEQLISFEKYGDGKYEVSSLCMLTSPCKHYVRNTDTDKIYLMNGVDIYDTLHKEGIHDAHFDQYAEASKNRKNPSEEDRRLLKEYEKLELEMQREQQKEKDAVKRQKQLGEQYKASSRLEKLKAQNNISK</sequence>
<dbReference type="AlphaFoldDB" id="A0A6C0FCS9"/>
<feature type="compositionally biased region" description="Polar residues" evidence="1">
    <location>
        <begin position="12"/>
        <end position="38"/>
    </location>
</feature>
<reference evidence="2" key="1">
    <citation type="journal article" date="2020" name="Nature">
        <title>Giant virus diversity and host interactions through global metagenomics.</title>
        <authorList>
            <person name="Schulz F."/>
            <person name="Roux S."/>
            <person name="Paez-Espino D."/>
            <person name="Jungbluth S."/>
            <person name="Walsh D.A."/>
            <person name="Denef V.J."/>
            <person name="McMahon K.D."/>
            <person name="Konstantinidis K.T."/>
            <person name="Eloe-Fadrosh E.A."/>
            <person name="Kyrpides N.C."/>
            <person name="Woyke T."/>
        </authorList>
    </citation>
    <scope>NUCLEOTIDE SEQUENCE</scope>
    <source>
        <strain evidence="2">GVMAG-S-ERX556106-38</strain>
    </source>
</reference>
<feature type="compositionally biased region" description="Basic and acidic residues" evidence="1">
    <location>
        <begin position="154"/>
        <end position="166"/>
    </location>
</feature>
<protein>
    <submittedName>
        <fullName evidence="2">Uncharacterized protein</fullName>
    </submittedName>
</protein>